<comment type="caution">
    <text evidence="7">The sequence shown here is derived from an EMBL/GenBank/DDBJ whole genome shotgun (WGS) entry which is preliminary data.</text>
</comment>
<evidence type="ECO:0000256" key="1">
    <source>
        <dbReference type="ARBA" id="ARBA00004141"/>
    </source>
</evidence>
<dbReference type="InterPro" id="IPR008952">
    <property type="entry name" value="Tetraspanin_EC2_sf"/>
</dbReference>
<reference evidence="7 8" key="1">
    <citation type="journal article" date="2021" name="Elife">
        <title>Chloroplast acquisition without the gene transfer in kleptoplastic sea slugs, Plakobranchus ocellatus.</title>
        <authorList>
            <person name="Maeda T."/>
            <person name="Takahashi S."/>
            <person name="Yoshida T."/>
            <person name="Shimamura S."/>
            <person name="Takaki Y."/>
            <person name="Nagai Y."/>
            <person name="Toyoda A."/>
            <person name="Suzuki Y."/>
            <person name="Arimoto A."/>
            <person name="Ishii H."/>
            <person name="Satoh N."/>
            <person name="Nishiyama T."/>
            <person name="Hasebe M."/>
            <person name="Maruyama T."/>
            <person name="Minagawa J."/>
            <person name="Obokata J."/>
            <person name="Shigenobu S."/>
        </authorList>
    </citation>
    <scope>NUCLEOTIDE SEQUENCE [LARGE SCALE GENOMIC DNA]</scope>
</reference>
<feature type="transmembrane region" description="Helical" evidence="6">
    <location>
        <begin position="83"/>
        <end position="108"/>
    </location>
</feature>
<dbReference type="SUPFAM" id="SSF48652">
    <property type="entry name" value="Tetraspanin"/>
    <property type="match status" value="1"/>
</dbReference>
<dbReference type="Pfam" id="PF00335">
    <property type="entry name" value="Tetraspanin"/>
    <property type="match status" value="1"/>
</dbReference>
<keyword evidence="8" id="KW-1185">Reference proteome</keyword>
<proteinExistence type="predicted"/>
<comment type="subcellular location">
    <subcellularLocation>
        <location evidence="1">Membrane</location>
        <topology evidence="1">Multi-pass membrane protein</topology>
    </subcellularLocation>
</comment>
<keyword evidence="3 6" id="KW-1133">Transmembrane helix</keyword>
<evidence type="ECO:0000256" key="3">
    <source>
        <dbReference type="ARBA" id="ARBA00022989"/>
    </source>
</evidence>
<organism evidence="7 8">
    <name type="scientific">Elysia marginata</name>
    <dbReference type="NCBI Taxonomy" id="1093978"/>
    <lineage>
        <taxon>Eukaryota</taxon>
        <taxon>Metazoa</taxon>
        <taxon>Spiralia</taxon>
        <taxon>Lophotrochozoa</taxon>
        <taxon>Mollusca</taxon>
        <taxon>Gastropoda</taxon>
        <taxon>Heterobranchia</taxon>
        <taxon>Euthyneura</taxon>
        <taxon>Panpulmonata</taxon>
        <taxon>Sacoglossa</taxon>
        <taxon>Placobranchoidea</taxon>
        <taxon>Plakobranchidae</taxon>
        <taxon>Elysia</taxon>
    </lineage>
</organism>
<feature type="region of interest" description="Disordered" evidence="5">
    <location>
        <begin position="306"/>
        <end position="336"/>
    </location>
</feature>
<accession>A0AAV4EUT1</accession>
<keyword evidence="2 6" id="KW-0812">Transmembrane</keyword>
<evidence type="ECO:0000256" key="6">
    <source>
        <dbReference type="SAM" id="Phobius"/>
    </source>
</evidence>
<evidence type="ECO:0000313" key="7">
    <source>
        <dbReference type="EMBL" id="GFR64380.1"/>
    </source>
</evidence>
<evidence type="ECO:0000256" key="4">
    <source>
        <dbReference type="ARBA" id="ARBA00023136"/>
    </source>
</evidence>
<evidence type="ECO:0000256" key="2">
    <source>
        <dbReference type="ARBA" id="ARBA00022692"/>
    </source>
</evidence>
<sequence length="336" mass="37253">MKIHVPKISADRLLIGSTFISLILGLLLITIGSSIHIDTSGFIELYGGSFDAELEPNVCVEPSTGIDFCSRRNDLSNHHLGDWVISLSSLVFITGFLVILFSLLGLAGAYCKQKALLLLMIAFACGSVRLEVDIHDILTNEQSQFHAQAKEELVKLLQQSYKFAMPENNSFTQAINLIMLQGECCGITGRADFGTNLTFTRTDGFVYRFLQKKFYAFVRKPGCSESPPSFMTEDDINTEGCYDTIFRYVSDVYGDAANGIMFYLIISHSFAVVLAMMMMMMHTKPQAPQISYIVVDSEVFSLLSNDSNKDDKKTKRNGLNGQKESGAAKNGSSEIW</sequence>
<gene>
    <name evidence="7" type="ORF">ElyMa_001921000</name>
</gene>
<evidence type="ECO:0000313" key="8">
    <source>
        <dbReference type="Proteomes" id="UP000762676"/>
    </source>
</evidence>
<name>A0AAV4EUT1_9GAST</name>
<dbReference type="EMBL" id="BMAT01003896">
    <property type="protein sequence ID" value="GFR64380.1"/>
    <property type="molecule type" value="Genomic_DNA"/>
</dbReference>
<dbReference type="GO" id="GO:0016020">
    <property type="term" value="C:membrane"/>
    <property type="evidence" value="ECO:0007669"/>
    <property type="project" value="UniProtKB-SubCell"/>
</dbReference>
<dbReference type="InterPro" id="IPR018499">
    <property type="entry name" value="Tetraspanin/Peripherin"/>
</dbReference>
<keyword evidence="4 6" id="KW-0472">Membrane</keyword>
<feature type="transmembrane region" description="Helical" evidence="6">
    <location>
        <begin position="260"/>
        <end position="281"/>
    </location>
</feature>
<evidence type="ECO:0000256" key="5">
    <source>
        <dbReference type="SAM" id="MobiDB-lite"/>
    </source>
</evidence>
<feature type="transmembrane region" description="Helical" evidence="6">
    <location>
        <begin position="12"/>
        <end position="37"/>
    </location>
</feature>
<protein>
    <submittedName>
        <fullName evidence="7">Tetraspanin</fullName>
    </submittedName>
</protein>
<dbReference type="Gene3D" id="1.10.1450.10">
    <property type="entry name" value="Tetraspanin"/>
    <property type="match status" value="1"/>
</dbReference>
<dbReference type="Proteomes" id="UP000762676">
    <property type="component" value="Unassembled WGS sequence"/>
</dbReference>
<dbReference type="AlphaFoldDB" id="A0AAV4EUT1"/>